<dbReference type="InterPro" id="IPR001093">
    <property type="entry name" value="IMP_DH_GMPRt"/>
</dbReference>
<dbReference type="RefSeq" id="WP_013253993.1">
    <property type="nucleotide sequence ID" value="NC_014364.1"/>
</dbReference>
<feature type="domain" description="CBS" evidence="15">
    <location>
        <begin position="168"/>
        <end position="226"/>
    </location>
</feature>
<feature type="active site" description="Thioimidate intermediate" evidence="11">
    <location>
        <position position="321"/>
    </location>
</feature>
<evidence type="ECO:0000256" key="10">
    <source>
        <dbReference type="ARBA" id="ARBA00048028"/>
    </source>
</evidence>
<dbReference type="AlphaFoldDB" id="E1R4Z4"/>
<gene>
    <name evidence="16" type="ordered locus">Spirs_1402</name>
</gene>
<keyword evidence="5" id="KW-0658">Purine biosynthesis</keyword>
<evidence type="ECO:0000313" key="16">
    <source>
        <dbReference type="EMBL" id="ADK80529.1"/>
    </source>
</evidence>
<keyword evidence="9 14" id="KW-0129">CBS domain</keyword>
<dbReference type="Pfam" id="PF00478">
    <property type="entry name" value="IMPDH"/>
    <property type="match status" value="1"/>
</dbReference>
<evidence type="ECO:0000259" key="15">
    <source>
        <dbReference type="PROSITE" id="PS51371"/>
    </source>
</evidence>
<dbReference type="FunFam" id="3.20.20.70:FF:000424">
    <property type="entry name" value="Inosine-5'-monophosphate dehydrogenase 2"/>
    <property type="match status" value="1"/>
</dbReference>
<dbReference type="PANTHER" id="PTHR11911:SF111">
    <property type="entry name" value="INOSINE-5'-MONOPHOSPHATE DEHYDROGENASE"/>
    <property type="match status" value="1"/>
</dbReference>
<evidence type="ECO:0000256" key="1">
    <source>
        <dbReference type="ARBA" id="ARBA00001958"/>
    </source>
</evidence>
<dbReference type="HOGENOM" id="CLU_022552_2_1_12"/>
<dbReference type="STRING" id="573413.Spirs_1402"/>
<dbReference type="InterPro" id="IPR000644">
    <property type="entry name" value="CBS_dom"/>
</dbReference>
<dbReference type="PIRSF" id="PIRSF000130">
    <property type="entry name" value="IMPDH"/>
    <property type="match status" value="1"/>
</dbReference>
<dbReference type="OrthoDB" id="9805398at2"/>
<organism evidence="16 17">
    <name type="scientific">Sediminispirochaeta smaragdinae (strain DSM 11293 / JCM 15392 / SEBR 4228)</name>
    <name type="common">Spirochaeta smaragdinae</name>
    <dbReference type="NCBI Taxonomy" id="573413"/>
    <lineage>
        <taxon>Bacteria</taxon>
        <taxon>Pseudomonadati</taxon>
        <taxon>Spirochaetota</taxon>
        <taxon>Spirochaetia</taxon>
        <taxon>Spirochaetales</taxon>
        <taxon>Spirochaetaceae</taxon>
        <taxon>Sediminispirochaeta</taxon>
    </lineage>
</organism>
<evidence type="ECO:0000256" key="6">
    <source>
        <dbReference type="ARBA" id="ARBA00022958"/>
    </source>
</evidence>
<evidence type="ECO:0000256" key="5">
    <source>
        <dbReference type="ARBA" id="ARBA00022755"/>
    </source>
</evidence>
<dbReference type="Gene3D" id="3.20.20.70">
    <property type="entry name" value="Aldolase class I"/>
    <property type="match status" value="1"/>
</dbReference>
<dbReference type="InterPro" id="IPR005990">
    <property type="entry name" value="IMP_DH"/>
</dbReference>
<feature type="binding site" description="in other chain" evidence="13">
    <location>
        <position position="316"/>
    </location>
    <ligand>
        <name>K(+)</name>
        <dbReference type="ChEBI" id="CHEBI:29103"/>
        <note>ligand shared between two tetrameric partners</note>
    </ligand>
</feature>
<dbReference type="eggNOG" id="COG0517">
    <property type="taxonomic scope" value="Bacteria"/>
</dbReference>
<dbReference type="PROSITE" id="PS00487">
    <property type="entry name" value="IMP_DH_GMP_RED"/>
    <property type="match status" value="1"/>
</dbReference>
<evidence type="ECO:0000256" key="3">
    <source>
        <dbReference type="ARBA" id="ARBA00022723"/>
    </source>
</evidence>
<evidence type="ECO:0000313" key="17">
    <source>
        <dbReference type="Proteomes" id="UP000002318"/>
    </source>
</evidence>
<dbReference type="SUPFAM" id="SSF54631">
    <property type="entry name" value="CBS-domain pair"/>
    <property type="match status" value="1"/>
</dbReference>
<dbReference type="PROSITE" id="PS51371">
    <property type="entry name" value="CBS"/>
    <property type="match status" value="2"/>
</dbReference>
<dbReference type="GO" id="GO:0006183">
    <property type="term" value="P:GTP biosynthetic process"/>
    <property type="evidence" value="ECO:0007669"/>
    <property type="project" value="TreeGrafter"/>
</dbReference>
<accession>E1R4Z4</accession>
<dbReference type="GO" id="GO:0046872">
    <property type="term" value="F:metal ion binding"/>
    <property type="evidence" value="ECO:0007669"/>
    <property type="project" value="UniProtKB-KW"/>
</dbReference>
<feature type="binding site" description="in other chain" evidence="13">
    <location>
        <position position="318"/>
    </location>
    <ligand>
        <name>K(+)</name>
        <dbReference type="ChEBI" id="CHEBI:29103"/>
        <note>ligand shared between two tetrameric partners</note>
    </ligand>
</feature>
<proteinExistence type="inferred from homology"/>
<dbReference type="CDD" id="cd00381">
    <property type="entry name" value="IMPDH"/>
    <property type="match status" value="1"/>
</dbReference>
<dbReference type="NCBIfam" id="NF005493">
    <property type="entry name" value="PRK07107.1"/>
    <property type="match status" value="1"/>
</dbReference>
<feature type="binding site" evidence="12">
    <location>
        <begin position="314"/>
        <end position="316"/>
    </location>
    <ligand>
        <name>NAD(+)</name>
        <dbReference type="ChEBI" id="CHEBI:57540"/>
    </ligand>
</feature>
<comment type="similarity">
    <text evidence="2">Belongs to the IMPDH/GMPR family.</text>
</comment>
<dbReference type="Pfam" id="PF00571">
    <property type="entry name" value="CBS"/>
    <property type="match status" value="1"/>
</dbReference>
<evidence type="ECO:0000256" key="12">
    <source>
        <dbReference type="PIRSR" id="PIRSR000130-3"/>
    </source>
</evidence>
<evidence type="ECO:0000256" key="4">
    <source>
        <dbReference type="ARBA" id="ARBA00022749"/>
    </source>
</evidence>
<dbReference type="SMART" id="SM01240">
    <property type="entry name" value="IMPDH"/>
    <property type="match status" value="1"/>
</dbReference>
<evidence type="ECO:0000256" key="9">
    <source>
        <dbReference type="ARBA" id="ARBA00023122"/>
    </source>
</evidence>
<keyword evidence="7" id="KW-0560">Oxidoreductase</keyword>
<dbReference type="SUPFAM" id="SSF51412">
    <property type="entry name" value="Inosine monophosphate dehydrogenase (IMPDH)"/>
    <property type="match status" value="1"/>
</dbReference>
<feature type="domain" description="CBS" evidence="15">
    <location>
        <begin position="104"/>
        <end position="164"/>
    </location>
</feature>
<evidence type="ECO:0000256" key="13">
    <source>
        <dbReference type="PIRSR" id="PIRSR000130-4"/>
    </source>
</evidence>
<dbReference type="Proteomes" id="UP000002318">
    <property type="component" value="Chromosome"/>
</dbReference>
<keyword evidence="8 12" id="KW-0520">NAD</keyword>
<keyword evidence="6 13" id="KW-0630">Potassium</keyword>
<keyword evidence="3" id="KW-0479">Metal-binding</keyword>
<protein>
    <submittedName>
        <fullName evidence="16">IMP dehydrogenase/GMP reductase</fullName>
    </submittedName>
</protein>
<comment type="catalytic activity">
    <reaction evidence="10">
        <text>IMP + NAD(+) + H2O = XMP + NADH + H(+)</text>
        <dbReference type="Rhea" id="RHEA:11708"/>
        <dbReference type="ChEBI" id="CHEBI:15377"/>
        <dbReference type="ChEBI" id="CHEBI:15378"/>
        <dbReference type="ChEBI" id="CHEBI:57464"/>
        <dbReference type="ChEBI" id="CHEBI:57540"/>
        <dbReference type="ChEBI" id="CHEBI:57945"/>
        <dbReference type="ChEBI" id="CHEBI:58053"/>
        <dbReference type="EC" id="1.1.1.205"/>
    </reaction>
</comment>
<dbReference type="GO" id="GO:0006177">
    <property type="term" value="P:GMP biosynthetic process"/>
    <property type="evidence" value="ECO:0007669"/>
    <property type="project" value="UniProtKB-KW"/>
</dbReference>
<keyword evidence="17" id="KW-1185">Reference proteome</keyword>
<dbReference type="InterPro" id="IPR046342">
    <property type="entry name" value="CBS_dom_sf"/>
</dbReference>
<evidence type="ECO:0000256" key="11">
    <source>
        <dbReference type="PIRSR" id="PIRSR000130-1"/>
    </source>
</evidence>
<evidence type="ECO:0000256" key="2">
    <source>
        <dbReference type="ARBA" id="ARBA00005502"/>
    </source>
</evidence>
<evidence type="ECO:0000256" key="14">
    <source>
        <dbReference type="PROSITE-ProRule" id="PRU00703"/>
    </source>
</evidence>
<dbReference type="PANTHER" id="PTHR11911">
    <property type="entry name" value="INOSINE-5-MONOPHOSPHATE DEHYDROGENASE RELATED"/>
    <property type="match status" value="1"/>
</dbReference>
<dbReference type="CDD" id="cd04601">
    <property type="entry name" value="CBS_pair_IMPDH"/>
    <property type="match status" value="1"/>
</dbReference>
<dbReference type="InterPro" id="IPR015875">
    <property type="entry name" value="IMP_DH/GMP_Rdtase_CS"/>
</dbReference>
<dbReference type="InterPro" id="IPR013785">
    <property type="entry name" value="Aldolase_TIM"/>
</dbReference>
<evidence type="ECO:0000256" key="8">
    <source>
        <dbReference type="ARBA" id="ARBA00023027"/>
    </source>
</evidence>
<comment type="cofactor">
    <cofactor evidence="1">
        <name>K(+)</name>
        <dbReference type="ChEBI" id="CHEBI:29103"/>
    </cofactor>
</comment>
<dbReference type="EMBL" id="CP002116">
    <property type="protein sequence ID" value="ADK80529.1"/>
    <property type="molecule type" value="Genomic_DNA"/>
</dbReference>
<dbReference type="GO" id="GO:0003938">
    <property type="term" value="F:IMP dehydrogenase activity"/>
    <property type="evidence" value="ECO:0007669"/>
    <property type="project" value="UniProtKB-EC"/>
</dbReference>
<reference evidence="16 17" key="1">
    <citation type="journal article" date="2010" name="Stand. Genomic Sci.">
        <title>Complete genome sequence of Spirochaeta smaragdinae type strain (SEBR 4228).</title>
        <authorList>
            <person name="Mavromatis K."/>
            <person name="Yasawong M."/>
            <person name="Chertkov O."/>
            <person name="Lapidus A."/>
            <person name="Lucas S."/>
            <person name="Nolan M."/>
            <person name="Del Rio T.G."/>
            <person name="Tice H."/>
            <person name="Cheng J.F."/>
            <person name="Pitluck S."/>
            <person name="Liolios K."/>
            <person name="Ivanova N."/>
            <person name="Tapia R."/>
            <person name="Han C."/>
            <person name="Bruce D."/>
            <person name="Goodwin L."/>
            <person name="Pati A."/>
            <person name="Chen A."/>
            <person name="Palaniappan K."/>
            <person name="Land M."/>
            <person name="Hauser L."/>
            <person name="Chang Y.J."/>
            <person name="Jeffries C.D."/>
            <person name="Detter J.C."/>
            <person name="Rohde M."/>
            <person name="Brambilla E."/>
            <person name="Spring S."/>
            <person name="Goker M."/>
            <person name="Sikorski J."/>
            <person name="Woyke T."/>
            <person name="Bristow J."/>
            <person name="Eisen J.A."/>
            <person name="Markowitz V."/>
            <person name="Hugenholtz P."/>
            <person name="Klenk H.P."/>
            <person name="Kyrpides N.C."/>
        </authorList>
    </citation>
    <scope>NUCLEOTIDE SEQUENCE [LARGE SCALE GENOMIC DNA]</scope>
    <source>
        <strain evidence="17">DSM 11293 / JCM 15392 / SEBR 4228</strain>
    </source>
</reference>
<feature type="binding site" description="in other chain" evidence="13">
    <location>
        <position position="321"/>
    </location>
    <ligand>
        <name>K(+)</name>
        <dbReference type="ChEBI" id="CHEBI:29103"/>
        <note>ligand shared between two tetrameric partners</note>
    </ligand>
</feature>
<feature type="active site" description="Proton acceptor" evidence="11">
    <location>
        <position position="420"/>
    </location>
</feature>
<feature type="binding site" evidence="12">
    <location>
        <begin position="262"/>
        <end position="264"/>
    </location>
    <ligand>
        <name>NAD(+)</name>
        <dbReference type="ChEBI" id="CHEBI:57540"/>
    </ligand>
</feature>
<name>E1R4Z4_SEDSS</name>
<keyword evidence="4" id="KW-0332">GMP biosynthesis</keyword>
<evidence type="ECO:0000256" key="7">
    <source>
        <dbReference type="ARBA" id="ARBA00023002"/>
    </source>
</evidence>
<dbReference type="KEGG" id="ssm:Spirs_1402"/>
<sequence>MAKILEDISRTFDEYLILPGLTTKEHLPSNVSLRVPAAKFRPEKEEPARYLEIPFSSAAMQSVSGSDLAIALARKGGCSFIFCSQPIEEQAAMVRKVKEHKAGFVDSDSNISPDDPLSEAIAISKRTGHSTIAVTEDGGRHSRLLGILTDKDYWEFKDDPDRPVKDYFTPLKRLVWAPEGVSLEEATGILHREKKECLPIIDKNGNLASLVFRKDYFDHKANPYELTDNRKRLFVGAALNTHDYLERAEALIAAEADLFCFDSSDGYSEWQVAAAKELRARYGRSIVLGGGNVVSGDGFRYLVEEGDLDFVKIGIGGGSICITREQKGIGRGQASAVVEVAAERDRYFEETGIYVPICSDGGLNNDTNIIMALALGADFVMMGKYFAMAEESPTQKLNYRGMLYKPYWGEGSVRARNWQRYKDEEGGGMLFEEGVDAYVPYGGPLSEKMDTTLAKLRASMCNIGVLSLDELHRQAQVVRVSSMTLVESGTTRVEQFDRMRTEQ</sequence>
<dbReference type="eggNOG" id="COG0516">
    <property type="taxonomic scope" value="Bacteria"/>
</dbReference>